<evidence type="ECO:0008006" key="4">
    <source>
        <dbReference type="Google" id="ProtNLM"/>
    </source>
</evidence>
<name>A0A8T0EEV9_ARGBR</name>
<keyword evidence="1" id="KW-0732">Signal</keyword>
<protein>
    <recommendedName>
        <fullName evidence="4">Secreted protein</fullName>
    </recommendedName>
</protein>
<evidence type="ECO:0000313" key="2">
    <source>
        <dbReference type="EMBL" id="KAF8770515.1"/>
    </source>
</evidence>
<proteinExistence type="predicted"/>
<feature type="signal peptide" evidence="1">
    <location>
        <begin position="1"/>
        <end position="18"/>
    </location>
</feature>
<sequence length="94" mass="10453">MWIKFGSIMALLVGAVISDPITRRARGVLCGTQLSEALSLACGSNFYVPREARNSPLGMLKNNVAFIFLGRHRRQHRGVGGILHKPMFVWQETT</sequence>
<evidence type="ECO:0000256" key="1">
    <source>
        <dbReference type="SAM" id="SignalP"/>
    </source>
</evidence>
<dbReference type="EMBL" id="JABXBU010002228">
    <property type="protein sequence ID" value="KAF8770515.1"/>
    <property type="molecule type" value="Genomic_DNA"/>
</dbReference>
<keyword evidence="3" id="KW-1185">Reference proteome</keyword>
<dbReference type="AlphaFoldDB" id="A0A8T0EEV9"/>
<reference evidence="2" key="2">
    <citation type="submission" date="2020-06" db="EMBL/GenBank/DDBJ databases">
        <authorList>
            <person name="Sheffer M."/>
        </authorList>
    </citation>
    <scope>NUCLEOTIDE SEQUENCE</scope>
</reference>
<organism evidence="2 3">
    <name type="scientific">Argiope bruennichi</name>
    <name type="common">Wasp spider</name>
    <name type="synonym">Aranea bruennichi</name>
    <dbReference type="NCBI Taxonomy" id="94029"/>
    <lineage>
        <taxon>Eukaryota</taxon>
        <taxon>Metazoa</taxon>
        <taxon>Ecdysozoa</taxon>
        <taxon>Arthropoda</taxon>
        <taxon>Chelicerata</taxon>
        <taxon>Arachnida</taxon>
        <taxon>Araneae</taxon>
        <taxon>Araneomorphae</taxon>
        <taxon>Entelegynae</taxon>
        <taxon>Araneoidea</taxon>
        <taxon>Araneidae</taxon>
        <taxon>Argiope</taxon>
    </lineage>
</organism>
<reference evidence="2" key="1">
    <citation type="journal article" date="2020" name="bioRxiv">
        <title>Chromosome-level reference genome of the European wasp spider Argiope bruennichi: a resource for studies on range expansion and evolutionary adaptation.</title>
        <authorList>
            <person name="Sheffer M.M."/>
            <person name="Hoppe A."/>
            <person name="Krehenwinkel H."/>
            <person name="Uhl G."/>
            <person name="Kuss A.W."/>
            <person name="Jensen L."/>
            <person name="Jensen C."/>
            <person name="Gillespie R.G."/>
            <person name="Hoff K.J."/>
            <person name="Prost S."/>
        </authorList>
    </citation>
    <scope>NUCLEOTIDE SEQUENCE</scope>
</reference>
<evidence type="ECO:0000313" key="3">
    <source>
        <dbReference type="Proteomes" id="UP000807504"/>
    </source>
</evidence>
<comment type="caution">
    <text evidence="2">The sequence shown here is derived from an EMBL/GenBank/DDBJ whole genome shotgun (WGS) entry which is preliminary data.</text>
</comment>
<accession>A0A8T0EEV9</accession>
<gene>
    <name evidence="2" type="ORF">HNY73_018033</name>
</gene>
<dbReference type="Proteomes" id="UP000807504">
    <property type="component" value="Unassembled WGS sequence"/>
</dbReference>
<feature type="chain" id="PRO_5035853041" description="Secreted protein" evidence="1">
    <location>
        <begin position="19"/>
        <end position="94"/>
    </location>
</feature>